<dbReference type="InterPro" id="IPR001304">
    <property type="entry name" value="C-type_lectin-like"/>
</dbReference>
<dbReference type="STRING" id="34508.A0A4U5PIG0"/>
<comment type="caution">
    <text evidence="4">The sequence shown here is derived from an EMBL/GenBank/DDBJ whole genome shotgun (WGS) entry which is preliminary data.</text>
</comment>
<evidence type="ECO:0000256" key="1">
    <source>
        <dbReference type="ARBA" id="ARBA00023157"/>
    </source>
</evidence>
<dbReference type="SUPFAM" id="SSF56436">
    <property type="entry name" value="C-type lectin-like"/>
    <property type="match status" value="2"/>
</dbReference>
<dbReference type="EMBL" id="AZBU02000002">
    <property type="protein sequence ID" value="TKR96273.1"/>
    <property type="molecule type" value="Genomic_DNA"/>
</dbReference>
<feature type="domain" description="C-type lectin" evidence="3">
    <location>
        <begin position="155"/>
        <end position="263"/>
    </location>
</feature>
<proteinExistence type="predicted"/>
<feature type="chain" id="PRO_5020322388" description="C-type lectin domain-containing protein" evidence="2">
    <location>
        <begin position="20"/>
        <end position="277"/>
    </location>
</feature>
<keyword evidence="2" id="KW-0732">Signal</keyword>
<dbReference type="PROSITE" id="PS50041">
    <property type="entry name" value="C_TYPE_LECTIN_2"/>
    <property type="match status" value="1"/>
</dbReference>
<dbReference type="InterPro" id="IPR018378">
    <property type="entry name" value="C-type_lectin_CS"/>
</dbReference>
<dbReference type="InterPro" id="IPR016187">
    <property type="entry name" value="CTDL_fold"/>
</dbReference>
<name>A0A4U5PIG0_STECR</name>
<reference evidence="4 5" key="2">
    <citation type="journal article" date="2019" name="G3 (Bethesda)">
        <title>Hybrid Assembly of the Genome of the Entomopathogenic Nematode Steinernema carpocapsae Identifies the X-Chromosome.</title>
        <authorList>
            <person name="Serra L."/>
            <person name="Macchietto M."/>
            <person name="Macias-Munoz A."/>
            <person name="McGill C.J."/>
            <person name="Rodriguez I.M."/>
            <person name="Rodriguez B."/>
            <person name="Murad R."/>
            <person name="Mortazavi A."/>
        </authorList>
    </citation>
    <scope>NUCLEOTIDE SEQUENCE [LARGE SCALE GENOMIC DNA]</scope>
    <source>
        <strain evidence="4 5">ALL</strain>
    </source>
</reference>
<dbReference type="Gene3D" id="3.10.100.10">
    <property type="entry name" value="Mannose-Binding Protein A, subunit A"/>
    <property type="match status" value="1"/>
</dbReference>
<dbReference type="CDD" id="cd00037">
    <property type="entry name" value="CLECT"/>
    <property type="match status" value="1"/>
</dbReference>
<dbReference type="SMART" id="SM00034">
    <property type="entry name" value="CLECT"/>
    <property type="match status" value="2"/>
</dbReference>
<evidence type="ECO:0000313" key="4">
    <source>
        <dbReference type="EMBL" id="TKR96273.1"/>
    </source>
</evidence>
<dbReference type="InterPro" id="IPR050111">
    <property type="entry name" value="C-type_lectin/snaclec_domain"/>
</dbReference>
<dbReference type="Proteomes" id="UP000298663">
    <property type="component" value="Unassembled WGS sequence"/>
</dbReference>
<evidence type="ECO:0000256" key="2">
    <source>
        <dbReference type="SAM" id="SignalP"/>
    </source>
</evidence>
<organism evidence="4 5">
    <name type="scientific">Steinernema carpocapsae</name>
    <name type="common">Entomopathogenic nematode</name>
    <dbReference type="NCBI Taxonomy" id="34508"/>
    <lineage>
        <taxon>Eukaryota</taxon>
        <taxon>Metazoa</taxon>
        <taxon>Ecdysozoa</taxon>
        <taxon>Nematoda</taxon>
        <taxon>Chromadorea</taxon>
        <taxon>Rhabditida</taxon>
        <taxon>Tylenchina</taxon>
        <taxon>Panagrolaimomorpha</taxon>
        <taxon>Strongyloidoidea</taxon>
        <taxon>Steinernematidae</taxon>
        <taxon>Steinernema</taxon>
    </lineage>
</organism>
<gene>
    <name evidence="4" type="ORF">L596_010319</name>
</gene>
<reference evidence="4 5" key="1">
    <citation type="journal article" date="2015" name="Genome Biol.">
        <title>Comparative genomics of Steinernema reveals deeply conserved gene regulatory networks.</title>
        <authorList>
            <person name="Dillman A.R."/>
            <person name="Macchietto M."/>
            <person name="Porter C.F."/>
            <person name="Rogers A."/>
            <person name="Williams B."/>
            <person name="Antoshechkin I."/>
            <person name="Lee M.M."/>
            <person name="Goodwin Z."/>
            <person name="Lu X."/>
            <person name="Lewis E.E."/>
            <person name="Goodrich-Blair H."/>
            <person name="Stock S.P."/>
            <person name="Adams B.J."/>
            <person name="Sternberg P.W."/>
            <person name="Mortazavi A."/>
        </authorList>
    </citation>
    <scope>NUCLEOTIDE SEQUENCE [LARGE SCALE GENOMIC DNA]</scope>
    <source>
        <strain evidence="4 5">ALL</strain>
    </source>
</reference>
<dbReference type="PANTHER" id="PTHR22803">
    <property type="entry name" value="MANNOSE, PHOSPHOLIPASE, LECTIN RECEPTOR RELATED"/>
    <property type="match status" value="1"/>
</dbReference>
<keyword evidence="1" id="KW-1015">Disulfide bond</keyword>
<evidence type="ECO:0000313" key="5">
    <source>
        <dbReference type="Proteomes" id="UP000298663"/>
    </source>
</evidence>
<dbReference type="AlphaFoldDB" id="A0A4U5PIG0"/>
<protein>
    <recommendedName>
        <fullName evidence="3">C-type lectin domain-containing protein</fullName>
    </recommendedName>
</protein>
<dbReference type="Pfam" id="PF00059">
    <property type="entry name" value="Lectin_C"/>
    <property type="match status" value="1"/>
</dbReference>
<keyword evidence="5" id="KW-1185">Reference proteome</keyword>
<accession>A0A4U5PIG0</accession>
<dbReference type="InterPro" id="IPR016186">
    <property type="entry name" value="C-type_lectin-like/link_sf"/>
</dbReference>
<evidence type="ECO:0000259" key="3">
    <source>
        <dbReference type="PROSITE" id="PS50041"/>
    </source>
</evidence>
<dbReference type="OrthoDB" id="5833759at2759"/>
<feature type="signal peptide" evidence="2">
    <location>
        <begin position="1"/>
        <end position="19"/>
    </location>
</feature>
<sequence>MKLLLPLLFVFGLLNPGVACPPNAHYSSDGSKCYHLVKRPMSYSEAKEICGFFGGRLVPVGDVRGFEEENFWAEAKTSIGLCAYVENQNVGYQDCSEKLPFLCQTEASLFPSTDTTCTCPDPVACATCPPPTTCPESPACPTPTPASCPPNWTRFQDHCYTVLGVANFFESGMNCVNQGGRLESVHSQEENDFIGALLLGSDKVGSWIGGYRSSPKDSFGWSDATPWNYTFWDKNQPTDKKNENCVWMLEDYPKTFRWENINCYSFVQSAVCKRNLD</sequence>
<dbReference type="PROSITE" id="PS00615">
    <property type="entry name" value="C_TYPE_LECTIN_1"/>
    <property type="match status" value="1"/>
</dbReference>